<dbReference type="EMBL" id="JAGRRH010000001">
    <property type="protein sequence ID" value="KAG7374131.1"/>
    <property type="molecule type" value="Genomic_DNA"/>
</dbReference>
<evidence type="ECO:0000313" key="1">
    <source>
        <dbReference type="EMBL" id="KAG7374131.1"/>
    </source>
</evidence>
<organism evidence="1 2">
    <name type="scientific">Nitzschia inconspicua</name>
    <dbReference type="NCBI Taxonomy" id="303405"/>
    <lineage>
        <taxon>Eukaryota</taxon>
        <taxon>Sar</taxon>
        <taxon>Stramenopiles</taxon>
        <taxon>Ochrophyta</taxon>
        <taxon>Bacillariophyta</taxon>
        <taxon>Bacillariophyceae</taxon>
        <taxon>Bacillariophycidae</taxon>
        <taxon>Bacillariales</taxon>
        <taxon>Bacillariaceae</taxon>
        <taxon>Nitzschia</taxon>
    </lineage>
</organism>
<dbReference type="Proteomes" id="UP000693970">
    <property type="component" value="Unassembled WGS sequence"/>
</dbReference>
<sequence length="547" mass="62236">MSKFTIPGKFYSQFFFDRHPQKQDYWVCKRCKLQNKPLKQNLESGYSNLVKHAKICYGDDLEEEFAQRLADAGMTREDLEKIVKTGKTEKITTMMQNWASCSDAQRAAYGWLRIIVNDNLPLTIVDSEDMRMFSKHDSITPKTIRKYIINLSILVRQRISTEVRKAGNYALVHDGWTCDGTSIHYIAIFASYIEPGEPGKEQYKEVLLGISPPITQSNLGADSHIELLQDTINKFGLLKEDLICLVGDNCNCNKAISDRWGVPMVGCASHRLALAVDHWIESTPGLADAIAATAKLMSKASGVRISARLRNLTEEAHGKTLAPKKKNETRWTSTYTMLERWFRIKDQSAKVEDLEEYQLSFSQSKIIESSLDKMKKLDLLTTKIQETGLPLSRAREMFNYTLNHDPSFQCMDKYLGPMADIVKSKVFESAIVKISNGNMNLLTQEEKATVSKLKRNADDNNTGREEEDGTFEAFEAMLSDPKRFKSNAHDPVNGIDDRRSMSPLVFEAILFLKKNVSFWDIQLVATAMRMTIPKEQEEIDDDMHYGN</sequence>
<dbReference type="PANTHER" id="PTHR40866">
    <property type="entry name" value="BED-TYPE DOMAIN-CONTAINING PROTEIN"/>
    <property type="match status" value="1"/>
</dbReference>
<proteinExistence type="predicted"/>
<evidence type="ECO:0000313" key="2">
    <source>
        <dbReference type="Proteomes" id="UP000693970"/>
    </source>
</evidence>
<protein>
    <recommendedName>
        <fullName evidence="3">BED-type domain-containing protein</fullName>
    </recommendedName>
</protein>
<reference evidence="1" key="1">
    <citation type="journal article" date="2021" name="Sci. Rep.">
        <title>Diploid genomic architecture of Nitzschia inconspicua, an elite biomass production diatom.</title>
        <authorList>
            <person name="Oliver A."/>
            <person name="Podell S."/>
            <person name="Pinowska A."/>
            <person name="Traller J.C."/>
            <person name="Smith S.R."/>
            <person name="McClure R."/>
            <person name="Beliaev A."/>
            <person name="Bohutskyi P."/>
            <person name="Hill E.A."/>
            <person name="Rabines A."/>
            <person name="Zheng H."/>
            <person name="Allen L.Z."/>
            <person name="Kuo A."/>
            <person name="Grigoriev I.V."/>
            <person name="Allen A.E."/>
            <person name="Hazlebeck D."/>
            <person name="Allen E.E."/>
        </authorList>
    </citation>
    <scope>NUCLEOTIDE SEQUENCE</scope>
    <source>
        <strain evidence="1">Hildebrandi</strain>
    </source>
</reference>
<dbReference type="AlphaFoldDB" id="A0A9K3M8I5"/>
<evidence type="ECO:0008006" key="3">
    <source>
        <dbReference type="Google" id="ProtNLM"/>
    </source>
</evidence>
<name>A0A9K3M8I5_9STRA</name>
<accession>A0A9K3M8I5</accession>
<comment type="caution">
    <text evidence="1">The sequence shown here is derived from an EMBL/GenBank/DDBJ whole genome shotgun (WGS) entry which is preliminary data.</text>
</comment>
<dbReference type="OrthoDB" id="122841at2759"/>
<reference evidence="1" key="2">
    <citation type="submission" date="2021-04" db="EMBL/GenBank/DDBJ databases">
        <authorList>
            <person name="Podell S."/>
        </authorList>
    </citation>
    <scope>NUCLEOTIDE SEQUENCE</scope>
    <source>
        <strain evidence="1">Hildebrandi</strain>
    </source>
</reference>
<gene>
    <name evidence="1" type="ORF">IV203_013226</name>
</gene>
<dbReference type="PANTHER" id="PTHR40866:SF1">
    <property type="entry name" value="BED-TYPE DOMAIN-CONTAINING PROTEIN"/>
    <property type="match status" value="1"/>
</dbReference>
<keyword evidence="2" id="KW-1185">Reference proteome</keyword>